<feature type="region of interest" description="Disordered" evidence="1">
    <location>
        <begin position="263"/>
        <end position="285"/>
    </location>
</feature>
<gene>
    <name evidence="2" type="ORF">FA09DRAFT_330728</name>
</gene>
<reference evidence="2 3" key="1">
    <citation type="journal article" date="2018" name="Mol. Biol. Evol.">
        <title>Broad Genomic Sampling Reveals a Smut Pathogenic Ancestry of the Fungal Clade Ustilaginomycotina.</title>
        <authorList>
            <person name="Kijpornyongpan T."/>
            <person name="Mondo S.J."/>
            <person name="Barry K."/>
            <person name="Sandor L."/>
            <person name="Lee J."/>
            <person name="Lipzen A."/>
            <person name="Pangilinan J."/>
            <person name="LaButti K."/>
            <person name="Hainaut M."/>
            <person name="Henrissat B."/>
            <person name="Grigoriev I.V."/>
            <person name="Spatafora J.W."/>
            <person name="Aime M.C."/>
        </authorList>
    </citation>
    <scope>NUCLEOTIDE SEQUENCE [LARGE SCALE GENOMIC DNA]</scope>
    <source>
        <strain evidence="2 3">MCA 4186</strain>
    </source>
</reference>
<dbReference type="Proteomes" id="UP000245946">
    <property type="component" value="Unassembled WGS sequence"/>
</dbReference>
<organism evidence="2 3">
    <name type="scientific">Tilletiopsis washingtonensis</name>
    <dbReference type="NCBI Taxonomy" id="58919"/>
    <lineage>
        <taxon>Eukaryota</taxon>
        <taxon>Fungi</taxon>
        <taxon>Dikarya</taxon>
        <taxon>Basidiomycota</taxon>
        <taxon>Ustilaginomycotina</taxon>
        <taxon>Exobasidiomycetes</taxon>
        <taxon>Entylomatales</taxon>
        <taxon>Entylomatales incertae sedis</taxon>
        <taxon>Tilletiopsis</taxon>
    </lineage>
</organism>
<evidence type="ECO:0000313" key="3">
    <source>
        <dbReference type="Proteomes" id="UP000245946"/>
    </source>
</evidence>
<feature type="compositionally biased region" description="Acidic residues" evidence="1">
    <location>
        <begin position="263"/>
        <end position="272"/>
    </location>
</feature>
<protein>
    <submittedName>
        <fullName evidence="2">Uncharacterized protein</fullName>
    </submittedName>
</protein>
<evidence type="ECO:0000256" key="1">
    <source>
        <dbReference type="SAM" id="MobiDB-lite"/>
    </source>
</evidence>
<keyword evidence="3" id="KW-1185">Reference proteome</keyword>
<dbReference type="GeneID" id="37270265"/>
<dbReference type="RefSeq" id="XP_025597368.1">
    <property type="nucleotide sequence ID" value="XM_025742721.1"/>
</dbReference>
<dbReference type="AlphaFoldDB" id="A0A316Z642"/>
<proteinExistence type="predicted"/>
<dbReference type="Gene3D" id="1.20.58.1710">
    <property type="match status" value="1"/>
</dbReference>
<name>A0A316Z642_9BASI</name>
<evidence type="ECO:0000313" key="2">
    <source>
        <dbReference type="EMBL" id="PWN97089.1"/>
    </source>
</evidence>
<dbReference type="EMBL" id="KZ819296">
    <property type="protein sequence ID" value="PWN97089.1"/>
    <property type="molecule type" value="Genomic_DNA"/>
</dbReference>
<sequence>MPPPLSTAQAANALPLLAPAALPYEHLSLLSKRLGSLIRSILDMQAALQADFGLEDWPALLTQHLNLISSTHTLTALLLSPNPTQDAQLQALQDFLSQEARDKNLFAAPSAAQSSALTASGNDALGLGASTSAERLATAEGMPLVQFADPKSLLPRLSTHPLQPLDAERAGRLQGLLRTRLDTAPENAMAETWASWCEANPVEEGDDGADVAHARLRLARKQEREYDEMCEAALRAWWHVKEQPDEEGERYDWKMRITAEDLAAEAEDDDTQMADAQAPPEGQEAEWSVKDICAFMSGRSAASNSAL</sequence>
<accession>A0A316Z642</accession>
<dbReference type="OrthoDB" id="3361461at2759"/>